<evidence type="ECO:0000256" key="2">
    <source>
        <dbReference type="ARBA" id="ARBA00022448"/>
    </source>
</evidence>
<dbReference type="GO" id="GO:0009279">
    <property type="term" value="C:cell outer membrane"/>
    <property type="evidence" value="ECO:0007669"/>
    <property type="project" value="UniProtKB-SubCell"/>
</dbReference>
<feature type="signal peptide" evidence="11">
    <location>
        <begin position="1"/>
        <end position="23"/>
    </location>
</feature>
<evidence type="ECO:0000259" key="13">
    <source>
        <dbReference type="Pfam" id="PF07715"/>
    </source>
</evidence>
<evidence type="ECO:0000313" key="14">
    <source>
        <dbReference type="EMBL" id="PZF71995.1"/>
    </source>
</evidence>
<evidence type="ECO:0000313" key="15">
    <source>
        <dbReference type="Proteomes" id="UP000248745"/>
    </source>
</evidence>
<reference evidence="14 15" key="1">
    <citation type="submission" date="2018-06" db="EMBL/GenBank/DDBJ databases">
        <title>Mucibacter soli gen. nov., sp. nov., a new member of the family Chitinophagaceae producing mucin.</title>
        <authorList>
            <person name="Kim M.-K."/>
            <person name="Park S."/>
            <person name="Kim T.-S."/>
            <person name="Joung Y."/>
            <person name="Han J.-H."/>
            <person name="Kim S.B."/>
        </authorList>
    </citation>
    <scope>NUCLEOTIDE SEQUENCE [LARGE SCALE GENOMIC DNA]</scope>
    <source>
        <strain evidence="14 15">R1-15</strain>
    </source>
</reference>
<proteinExistence type="inferred from homology"/>
<evidence type="ECO:0000256" key="3">
    <source>
        <dbReference type="ARBA" id="ARBA00022452"/>
    </source>
</evidence>
<dbReference type="AlphaFoldDB" id="A0A2W2A9F8"/>
<dbReference type="SUPFAM" id="SSF49464">
    <property type="entry name" value="Carboxypeptidase regulatory domain-like"/>
    <property type="match status" value="1"/>
</dbReference>
<evidence type="ECO:0008006" key="16">
    <source>
        <dbReference type="Google" id="ProtNLM"/>
    </source>
</evidence>
<dbReference type="Proteomes" id="UP000248745">
    <property type="component" value="Unassembled WGS sequence"/>
</dbReference>
<keyword evidence="8" id="KW-0675">Receptor</keyword>
<dbReference type="GO" id="GO:0015344">
    <property type="term" value="F:siderophore uptake transmembrane transporter activity"/>
    <property type="evidence" value="ECO:0007669"/>
    <property type="project" value="TreeGrafter"/>
</dbReference>
<organism evidence="14 15">
    <name type="scientific">Taibaiella soli</name>
    <dbReference type="NCBI Taxonomy" id="1649169"/>
    <lineage>
        <taxon>Bacteria</taxon>
        <taxon>Pseudomonadati</taxon>
        <taxon>Bacteroidota</taxon>
        <taxon>Chitinophagia</taxon>
        <taxon>Chitinophagales</taxon>
        <taxon>Chitinophagaceae</taxon>
        <taxon>Taibaiella</taxon>
    </lineage>
</organism>
<keyword evidence="9" id="KW-0998">Cell outer membrane</keyword>
<comment type="subcellular location">
    <subcellularLocation>
        <location evidence="1">Cell outer membrane</location>
        <topology evidence="1">Multi-pass membrane protein</topology>
    </subcellularLocation>
</comment>
<keyword evidence="7 10" id="KW-0472">Membrane</keyword>
<sequence length="862" mass="97952">MNRLLRCFFLLCCCMIVSGFLWAQDGRLLQTPFTPPFSKGSIQSYFESITQKTGISISYSTAVLNGQQKVKMHGDEHSVSDVLKTIIGKQPLKIVERADKILIVPIDAPDEGSTGSVSQFFPTDGYIKDKNTKEALIGASIYFPALSAGTVTNSFGFYSITLPRGIYKAYVSYVGYRTDTVVFNVNDHRRVDMLLQQDGSRLREVKVSAHRSNENNGDYIQLSMRDIARYQSLLGETDVMRALQMYPGVQSGIDGTTGIQVRGGDPGQNLNLLDGVPLYYVDHLFGVTSVYNSDAIKSVDFYKGAFPARYGGRISSIVDVHTKDGDMQTTGGQFTMGLVKASLMLEGPILKDRCSYMVSARRTWIDGLFAPFYSQVGVNFYDINAKVNYILNDDNHIYLSFYNGRDQIRYSEDDAFFRTRWGNTIASAKWNSILNPKFFLNTIFTYSQFSYELKDQNQVIDSGIISNLSNYVGVSSIKDISLQLQGQWFPNYRHKVEFGGNYARTYFVPTEIQSTDSKVIVPPTKGSGTMLSNELTVYAEDEIKISKKFSTRLGLHWANWYSGQYDYSSLQPRVYFSYDVNSESSLYASFSHMAQFLHLINNNTYGLPTDFWVPSTKIIKPEEAYQGTLGYNTTIAGVHANVEVYYKDMLNVITYTAGKTLFDNSDNWQQKVEQGKGWAYGAELSLEKRIGPVSASLAYTLAWNWRQFDDLNNGDPFPYRYDRRHNIKIAGTYRIKKGMRFTANWMFMSGEAFTLPDQVYPDFDNNLLITQGNASSTSYTYHYSKWNAYRLPAVHRLDIGMDFVKKKKNNLERTWSVGIFNVYARKNVMFVTLTNDLEKGNLQLQGLSYLQFIPYVTYKLKF</sequence>
<dbReference type="Gene3D" id="2.60.40.1120">
    <property type="entry name" value="Carboxypeptidase-like, regulatory domain"/>
    <property type="match status" value="1"/>
</dbReference>
<dbReference type="SUPFAM" id="SSF56935">
    <property type="entry name" value="Porins"/>
    <property type="match status" value="1"/>
</dbReference>
<evidence type="ECO:0000259" key="12">
    <source>
        <dbReference type="Pfam" id="PF00593"/>
    </source>
</evidence>
<keyword evidence="2" id="KW-0813">Transport</keyword>
<keyword evidence="3" id="KW-1134">Transmembrane beta strand</keyword>
<feature type="chain" id="PRO_5016005843" description="TonB-dependent receptor" evidence="11">
    <location>
        <begin position="24"/>
        <end position="862"/>
    </location>
</feature>
<keyword evidence="4" id="KW-0812">Transmembrane</keyword>
<evidence type="ECO:0000256" key="7">
    <source>
        <dbReference type="ARBA" id="ARBA00023136"/>
    </source>
</evidence>
<evidence type="ECO:0000256" key="8">
    <source>
        <dbReference type="ARBA" id="ARBA00023170"/>
    </source>
</evidence>
<evidence type="ECO:0000256" key="5">
    <source>
        <dbReference type="ARBA" id="ARBA00022729"/>
    </source>
</evidence>
<dbReference type="InterPro" id="IPR012910">
    <property type="entry name" value="Plug_dom"/>
</dbReference>
<dbReference type="Gene3D" id="2.40.170.20">
    <property type="entry name" value="TonB-dependent receptor, beta-barrel domain"/>
    <property type="match status" value="1"/>
</dbReference>
<dbReference type="InterPro" id="IPR000531">
    <property type="entry name" value="Beta-barrel_TonB"/>
</dbReference>
<dbReference type="PANTHER" id="PTHR30069">
    <property type="entry name" value="TONB-DEPENDENT OUTER MEMBRANE RECEPTOR"/>
    <property type="match status" value="1"/>
</dbReference>
<evidence type="ECO:0000256" key="4">
    <source>
        <dbReference type="ARBA" id="ARBA00022692"/>
    </source>
</evidence>
<dbReference type="GO" id="GO:0044718">
    <property type="term" value="P:siderophore transmembrane transport"/>
    <property type="evidence" value="ECO:0007669"/>
    <property type="project" value="TreeGrafter"/>
</dbReference>
<keyword evidence="15" id="KW-1185">Reference proteome</keyword>
<evidence type="ECO:0000256" key="6">
    <source>
        <dbReference type="ARBA" id="ARBA00023077"/>
    </source>
</evidence>
<feature type="domain" description="TonB-dependent receptor plug" evidence="13">
    <location>
        <begin position="235"/>
        <end position="313"/>
    </location>
</feature>
<gene>
    <name evidence="14" type="ORF">DN068_15280</name>
</gene>
<protein>
    <recommendedName>
        <fullName evidence="16">TonB-dependent receptor</fullName>
    </recommendedName>
</protein>
<evidence type="ECO:0000256" key="9">
    <source>
        <dbReference type="ARBA" id="ARBA00023237"/>
    </source>
</evidence>
<keyword evidence="6 10" id="KW-0798">TonB box</keyword>
<dbReference type="OrthoDB" id="9803050at2"/>
<feature type="domain" description="TonB-dependent receptor-like beta-barrel" evidence="12">
    <location>
        <begin position="391"/>
        <end position="822"/>
    </location>
</feature>
<keyword evidence="5 11" id="KW-0732">Signal</keyword>
<dbReference type="Gene3D" id="2.170.130.10">
    <property type="entry name" value="TonB-dependent receptor, plug domain"/>
    <property type="match status" value="1"/>
</dbReference>
<dbReference type="EMBL" id="QKTW01000020">
    <property type="protein sequence ID" value="PZF71995.1"/>
    <property type="molecule type" value="Genomic_DNA"/>
</dbReference>
<name>A0A2W2A9F8_9BACT</name>
<comment type="caution">
    <text evidence="14">The sequence shown here is derived from an EMBL/GenBank/DDBJ whole genome shotgun (WGS) entry which is preliminary data.</text>
</comment>
<accession>A0A2W2A9F8</accession>
<dbReference type="InterPro" id="IPR036942">
    <property type="entry name" value="Beta-barrel_TonB_sf"/>
</dbReference>
<evidence type="ECO:0000256" key="11">
    <source>
        <dbReference type="SAM" id="SignalP"/>
    </source>
</evidence>
<dbReference type="PANTHER" id="PTHR30069:SF29">
    <property type="entry name" value="HEMOGLOBIN AND HEMOGLOBIN-HAPTOGLOBIN-BINDING PROTEIN 1-RELATED"/>
    <property type="match status" value="1"/>
</dbReference>
<dbReference type="InterPro" id="IPR008969">
    <property type="entry name" value="CarboxyPept-like_regulatory"/>
</dbReference>
<evidence type="ECO:0000256" key="10">
    <source>
        <dbReference type="RuleBase" id="RU003357"/>
    </source>
</evidence>
<dbReference type="Pfam" id="PF00593">
    <property type="entry name" value="TonB_dep_Rec_b-barrel"/>
    <property type="match status" value="1"/>
</dbReference>
<evidence type="ECO:0000256" key="1">
    <source>
        <dbReference type="ARBA" id="ARBA00004571"/>
    </source>
</evidence>
<dbReference type="InterPro" id="IPR039426">
    <property type="entry name" value="TonB-dep_rcpt-like"/>
</dbReference>
<dbReference type="Pfam" id="PF13715">
    <property type="entry name" value="CarbopepD_reg_2"/>
    <property type="match status" value="1"/>
</dbReference>
<comment type="similarity">
    <text evidence="10">Belongs to the TonB-dependent receptor family.</text>
</comment>
<dbReference type="InterPro" id="IPR037066">
    <property type="entry name" value="Plug_dom_sf"/>
</dbReference>
<dbReference type="Pfam" id="PF07715">
    <property type="entry name" value="Plug"/>
    <property type="match status" value="1"/>
</dbReference>